<dbReference type="InterPro" id="IPR007065">
    <property type="entry name" value="HPP"/>
</dbReference>
<feature type="transmembrane region" description="Helical" evidence="1">
    <location>
        <begin position="143"/>
        <end position="168"/>
    </location>
</feature>
<dbReference type="AlphaFoldDB" id="C4XMG0"/>
<keyword evidence="1" id="KW-1133">Transmembrane helix</keyword>
<feature type="transmembrane region" description="Helical" evidence="1">
    <location>
        <begin position="50"/>
        <end position="69"/>
    </location>
</feature>
<dbReference type="STRING" id="573370.DMR_12600"/>
<dbReference type="PANTHER" id="PTHR33741:SF5">
    <property type="entry name" value="TRANSMEMBRANE PROTEIN DDB_G0269096-RELATED"/>
    <property type="match status" value="1"/>
</dbReference>
<keyword evidence="4" id="KW-1185">Reference proteome</keyword>
<organism evidence="3 4">
    <name type="scientific">Solidesulfovibrio magneticus (strain ATCC 700980 / DSM 13731 / RS-1)</name>
    <name type="common">Desulfovibrio magneticus</name>
    <dbReference type="NCBI Taxonomy" id="573370"/>
    <lineage>
        <taxon>Bacteria</taxon>
        <taxon>Pseudomonadati</taxon>
        <taxon>Thermodesulfobacteriota</taxon>
        <taxon>Desulfovibrionia</taxon>
        <taxon>Desulfovibrionales</taxon>
        <taxon>Desulfovibrionaceae</taxon>
        <taxon>Solidesulfovibrio</taxon>
    </lineage>
</organism>
<accession>C4XMG0</accession>
<dbReference type="Pfam" id="PF04982">
    <property type="entry name" value="TM_HPP"/>
    <property type="match status" value="1"/>
</dbReference>
<feature type="domain" description="HPP transmembrane region" evidence="2">
    <location>
        <begin position="18"/>
        <end position="177"/>
    </location>
</feature>
<dbReference type="PANTHER" id="PTHR33741">
    <property type="entry name" value="TRANSMEMBRANE PROTEIN DDB_G0269096-RELATED"/>
    <property type="match status" value="1"/>
</dbReference>
<dbReference type="eggNOG" id="COG3448">
    <property type="taxonomic scope" value="Bacteria"/>
</dbReference>
<protein>
    <submittedName>
        <fullName evidence="3">Hypothetical membrane protein</fullName>
    </submittedName>
</protein>
<dbReference type="HOGENOM" id="CLU_040397_2_1_7"/>
<evidence type="ECO:0000313" key="4">
    <source>
        <dbReference type="Proteomes" id="UP000009071"/>
    </source>
</evidence>
<gene>
    <name evidence="3" type="ordered locus">DMR_12600</name>
</gene>
<feature type="transmembrane region" description="Helical" evidence="1">
    <location>
        <begin position="103"/>
        <end position="123"/>
    </location>
</feature>
<proteinExistence type="predicted"/>
<feature type="transmembrane region" description="Helical" evidence="1">
    <location>
        <begin position="81"/>
        <end position="98"/>
    </location>
</feature>
<evidence type="ECO:0000259" key="2">
    <source>
        <dbReference type="Pfam" id="PF04982"/>
    </source>
</evidence>
<keyword evidence="1" id="KW-0812">Transmembrane</keyword>
<name>C4XMG0_SOLM1</name>
<dbReference type="EMBL" id="AP010904">
    <property type="protein sequence ID" value="BAH74751.1"/>
    <property type="molecule type" value="Genomic_DNA"/>
</dbReference>
<sequence>MSAVSLLQKMRGAGVSPPRVGAPEILWSFLGALGGIAAVAWLHERIADPAGLSLLIGSFGASAVLLYGAPASPLAQPRNLIGGHVLSALVGVTVRLAIASPDWLACAVAVAAAIALMHATGTLHPPGGATALIAVTGGPKLLALGYLYALIPVLSGALVMLAVALVAVNAVPSRRYPQYWW</sequence>
<reference evidence="3 4" key="1">
    <citation type="journal article" date="2009" name="Genome Res.">
        <title>Whole genome sequence of Desulfovibrio magneticus strain RS-1 revealed common gene clusters in magnetotactic bacteria.</title>
        <authorList>
            <person name="Nakazawa H."/>
            <person name="Arakaki A."/>
            <person name="Narita-Yamada S."/>
            <person name="Yashiro I."/>
            <person name="Jinno K."/>
            <person name="Aoki N."/>
            <person name="Tsuruyama A."/>
            <person name="Okamura Y."/>
            <person name="Tanikawa S."/>
            <person name="Fujita N."/>
            <person name="Takeyama H."/>
            <person name="Matsunaga T."/>
        </authorList>
    </citation>
    <scope>NUCLEOTIDE SEQUENCE [LARGE SCALE GENOMIC DNA]</scope>
    <source>
        <strain evidence="4">ATCC 700980 / DSM 13731 / RS-1</strain>
    </source>
</reference>
<dbReference type="KEGG" id="dma:DMR_12600"/>
<dbReference type="InterPro" id="IPR058581">
    <property type="entry name" value="TM_HPP"/>
</dbReference>
<evidence type="ECO:0000313" key="3">
    <source>
        <dbReference type="EMBL" id="BAH74751.1"/>
    </source>
</evidence>
<dbReference type="Proteomes" id="UP000009071">
    <property type="component" value="Chromosome"/>
</dbReference>
<evidence type="ECO:0000256" key="1">
    <source>
        <dbReference type="SAM" id="Phobius"/>
    </source>
</evidence>
<keyword evidence="1" id="KW-0472">Membrane</keyword>
<feature type="transmembrane region" description="Helical" evidence="1">
    <location>
        <begin position="25"/>
        <end position="43"/>
    </location>
</feature>